<evidence type="ECO:0000256" key="7">
    <source>
        <dbReference type="PIRSR" id="PIRSR600246-3"/>
    </source>
</evidence>
<dbReference type="Gene3D" id="3.60.20.30">
    <property type="entry name" value="(Glycosyl)asparaginase"/>
    <property type="match status" value="1"/>
</dbReference>
<protein>
    <recommendedName>
        <fullName evidence="3">Plant-type L-asparaginase</fullName>
        <ecNumber evidence="1">3.5.1.1</ecNumber>
    </recommendedName>
    <alternativeName>
        <fullName evidence="2">L-asparagine amidohydrolase</fullName>
    </alternativeName>
</protein>
<proteinExistence type="predicted"/>
<dbReference type="InterPro" id="IPR029055">
    <property type="entry name" value="Ntn_hydrolases_N"/>
</dbReference>
<evidence type="ECO:0000256" key="5">
    <source>
        <dbReference type="PIRSR" id="PIRSR600246-1"/>
    </source>
</evidence>
<dbReference type="GO" id="GO:0004067">
    <property type="term" value="F:asparaginase activity"/>
    <property type="evidence" value="ECO:0007669"/>
    <property type="project" value="UniProtKB-EC"/>
</dbReference>
<sequence length="320" mass="32228">MALDRARMQVIVHGGAGDRPDEPGDRQEVLDSAADRGADESTPLDAVDAAVGVLERSPRFNAGTGGARQSDGAVRTDAGIMTSERAVGAACSMPGVERAVGVARVVLEATPHVLLSGEHAVALAEDYGVETGVDLLSDRTRERWDRTAPPEGPPSEQLSWIHDHFGATGEAMPEGGEADGGDEDADRTGDADPTDHDTVGAVATDGDRVAAATSTGGRWYALAGRVGDVPQVGSGFFATPSGGASATGAGEAIATHGLARRAVDLLDNGVDAADAAERAIEAFGTETDAEAGVIVADADGGLGSAFNSAAMQTGSAGSIE</sequence>
<feature type="compositionally biased region" description="Acidic residues" evidence="8">
    <location>
        <begin position="176"/>
        <end position="185"/>
    </location>
</feature>
<dbReference type="GO" id="GO:0005737">
    <property type="term" value="C:cytoplasm"/>
    <property type="evidence" value="ECO:0007669"/>
    <property type="project" value="TreeGrafter"/>
</dbReference>
<feature type="site" description="Cleavage; by autolysis" evidence="7">
    <location>
        <begin position="197"/>
        <end position="198"/>
    </location>
</feature>
<dbReference type="CDD" id="cd04703">
    <property type="entry name" value="Asparaginase_2_like_1"/>
    <property type="match status" value="1"/>
</dbReference>
<accession>A0AAV3T9C2</accession>
<dbReference type="SUPFAM" id="SSF56235">
    <property type="entry name" value="N-terminal nucleophile aminohydrolases (Ntn hydrolases)"/>
    <property type="match status" value="1"/>
</dbReference>
<dbReference type="Proteomes" id="UP001500420">
    <property type="component" value="Unassembled WGS sequence"/>
</dbReference>
<dbReference type="EMBL" id="BAAADV010000003">
    <property type="protein sequence ID" value="GAA0671188.1"/>
    <property type="molecule type" value="Genomic_DNA"/>
</dbReference>
<evidence type="ECO:0000256" key="2">
    <source>
        <dbReference type="ARBA" id="ARBA00030414"/>
    </source>
</evidence>
<comment type="caution">
    <text evidence="9">The sequence shown here is derived from an EMBL/GenBank/DDBJ whole genome shotgun (WGS) entry which is preliminary data.</text>
</comment>
<evidence type="ECO:0000256" key="4">
    <source>
        <dbReference type="ARBA" id="ARBA00049366"/>
    </source>
</evidence>
<feature type="region of interest" description="Disordered" evidence="8">
    <location>
        <begin position="167"/>
        <end position="201"/>
    </location>
</feature>
<evidence type="ECO:0000256" key="3">
    <source>
        <dbReference type="ARBA" id="ARBA00044776"/>
    </source>
</evidence>
<dbReference type="PANTHER" id="PTHR10188">
    <property type="entry name" value="L-ASPARAGINASE"/>
    <property type="match status" value="1"/>
</dbReference>
<dbReference type="PANTHER" id="PTHR10188:SF6">
    <property type="entry name" value="N(4)-(BETA-N-ACETYLGLUCOSAMINYL)-L-ASPARAGINASE"/>
    <property type="match status" value="1"/>
</dbReference>
<feature type="region of interest" description="Disordered" evidence="8">
    <location>
        <begin position="12"/>
        <end position="44"/>
    </location>
</feature>
<evidence type="ECO:0000256" key="8">
    <source>
        <dbReference type="SAM" id="MobiDB-lite"/>
    </source>
</evidence>
<feature type="active site" description="Nucleophile" evidence="5">
    <location>
        <position position="198"/>
    </location>
</feature>
<feature type="compositionally biased region" description="Basic and acidic residues" evidence="8">
    <location>
        <begin position="186"/>
        <end position="198"/>
    </location>
</feature>
<dbReference type="AlphaFoldDB" id="A0AAV3T9C2"/>
<dbReference type="Pfam" id="PF01112">
    <property type="entry name" value="Asparaginase_2"/>
    <property type="match status" value="1"/>
</dbReference>
<evidence type="ECO:0000256" key="6">
    <source>
        <dbReference type="PIRSR" id="PIRSR600246-2"/>
    </source>
</evidence>
<feature type="compositionally biased region" description="Basic and acidic residues" evidence="8">
    <location>
        <begin position="16"/>
        <end position="39"/>
    </location>
</feature>
<evidence type="ECO:0000313" key="9">
    <source>
        <dbReference type="EMBL" id="GAA0671188.1"/>
    </source>
</evidence>
<name>A0AAV3T9C2_9EURY</name>
<feature type="binding site" evidence="6">
    <location>
        <begin position="247"/>
        <end position="250"/>
    </location>
    <ligand>
        <name>substrate</name>
    </ligand>
</feature>
<evidence type="ECO:0000256" key="1">
    <source>
        <dbReference type="ARBA" id="ARBA00012920"/>
    </source>
</evidence>
<dbReference type="InterPro" id="IPR000246">
    <property type="entry name" value="Peptidase_T2"/>
</dbReference>
<dbReference type="EC" id="3.5.1.1" evidence="1"/>
<organism evidence="9 10">
    <name type="scientific">Natronoarchaeum mannanilyticum</name>
    <dbReference type="NCBI Taxonomy" id="926360"/>
    <lineage>
        <taxon>Archaea</taxon>
        <taxon>Methanobacteriati</taxon>
        <taxon>Methanobacteriota</taxon>
        <taxon>Stenosarchaea group</taxon>
        <taxon>Halobacteria</taxon>
        <taxon>Halobacteriales</taxon>
        <taxon>Natronoarchaeaceae</taxon>
    </lineage>
</organism>
<evidence type="ECO:0000313" key="10">
    <source>
        <dbReference type="Proteomes" id="UP001500420"/>
    </source>
</evidence>
<feature type="binding site" evidence="6">
    <location>
        <begin position="225"/>
        <end position="228"/>
    </location>
    <ligand>
        <name>substrate</name>
    </ligand>
</feature>
<gene>
    <name evidence="9" type="ORF">GCM10009020_16930</name>
</gene>
<comment type="catalytic activity">
    <reaction evidence="4">
        <text>L-asparagine + H2O = L-aspartate + NH4(+)</text>
        <dbReference type="Rhea" id="RHEA:21016"/>
        <dbReference type="ChEBI" id="CHEBI:15377"/>
        <dbReference type="ChEBI" id="CHEBI:28938"/>
        <dbReference type="ChEBI" id="CHEBI:29991"/>
        <dbReference type="ChEBI" id="CHEBI:58048"/>
        <dbReference type="EC" id="3.5.1.1"/>
    </reaction>
</comment>
<keyword evidence="10" id="KW-1185">Reference proteome</keyword>
<reference evidence="9 10" key="1">
    <citation type="journal article" date="2019" name="Int. J. Syst. Evol. Microbiol.">
        <title>The Global Catalogue of Microorganisms (GCM) 10K type strain sequencing project: providing services to taxonomists for standard genome sequencing and annotation.</title>
        <authorList>
            <consortium name="The Broad Institute Genomics Platform"/>
            <consortium name="The Broad Institute Genome Sequencing Center for Infectious Disease"/>
            <person name="Wu L."/>
            <person name="Ma J."/>
        </authorList>
    </citation>
    <scope>NUCLEOTIDE SEQUENCE [LARGE SCALE GENOMIC DNA]</scope>
    <source>
        <strain evidence="9 10">JCM 16328</strain>
    </source>
</reference>